<dbReference type="Proteomes" id="UP001219525">
    <property type="component" value="Unassembled WGS sequence"/>
</dbReference>
<organism evidence="1 2">
    <name type="scientific">Mycena pura</name>
    <dbReference type="NCBI Taxonomy" id="153505"/>
    <lineage>
        <taxon>Eukaryota</taxon>
        <taxon>Fungi</taxon>
        <taxon>Dikarya</taxon>
        <taxon>Basidiomycota</taxon>
        <taxon>Agaricomycotina</taxon>
        <taxon>Agaricomycetes</taxon>
        <taxon>Agaricomycetidae</taxon>
        <taxon>Agaricales</taxon>
        <taxon>Marasmiineae</taxon>
        <taxon>Mycenaceae</taxon>
        <taxon>Mycena</taxon>
    </lineage>
</organism>
<feature type="non-terminal residue" evidence="1">
    <location>
        <position position="842"/>
    </location>
</feature>
<keyword evidence="2" id="KW-1185">Reference proteome</keyword>
<dbReference type="EMBL" id="JARJCW010000040">
    <property type="protein sequence ID" value="KAJ7206414.1"/>
    <property type="molecule type" value="Genomic_DNA"/>
</dbReference>
<accession>A0AAD6Y945</accession>
<dbReference type="AlphaFoldDB" id="A0AAD6Y945"/>
<gene>
    <name evidence="1" type="ORF">GGX14DRAFT_367333</name>
</gene>
<name>A0AAD6Y945_9AGAR</name>
<evidence type="ECO:0000313" key="1">
    <source>
        <dbReference type="EMBL" id="KAJ7206414.1"/>
    </source>
</evidence>
<reference evidence="1" key="1">
    <citation type="submission" date="2023-03" db="EMBL/GenBank/DDBJ databases">
        <title>Massive genome expansion in bonnet fungi (Mycena s.s.) driven by repeated elements and novel gene families across ecological guilds.</title>
        <authorList>
            <consortium name="Lawrence Berkeley National Laboratory"/>
            <person name="Harder C.B."/>
            <person name="Miyauchi S."/>
            <person name="Viragh M."/>
            <person name="Kuo A."/>
            <person name="Thoen E."/>
            <person name="Andreopoulos B."/>
            <person name="Lu D."/>
            <person name="Skrede I."/>
            <person name="Drula E."/>
            <person name="Henrissat B."/>
            <person name="Morin E."/>
            <person name="Kohler A."/>
            <person name="Barry K."/>
            <person name="LaButti K."/>
            <person name="Morin E."/>
            <person name="Salamov A."/>
            <person name="Lipzen A."/>
            <person name="Mereny Z."/>
            <person name="Hegedus B."/>
            <person name="Baldrian P."/>
            <person name="Stursova M."/>
            <person name="Weitz H."/>
            <person name="Taylor A."/>
            <person name="Grigoriev I.V."/>
            <person name="Nagy L.G."/>
            <person name="Martin F."/>
            <person name="Kauserud H."/>
        </authorList>
    </citation>
    <scope>NUCLEOTIDE SEQUENCE</scope>
    <source>
        <strain evidence="1">9144</strain>
    </source>
</reference>
<proteinExistence type="predicted"/>
<protein>
    <submittedName>
        <fullName evidence="1">Uncharacterized protein</fullName>
    </submittedName>
</protein>
<comment type="caution">
    <text evidence="1">The sequence shown here is derived from an EMBL/GenBank/DDBJ whole genome shotgun (WGS) entry which is preliminary data.</text>
</comment>
<evidence type="ECO:0000313" key="2">
    <source>
        <dbReference type="Proteomes" id="UP001219525"/>
    </source>
</evidence>
<sequence length="842" mass="94740">STLISRLEKDLAAARTHIVSLDSESKVACLESNLRERQTALNAGRRRLYACQKQKQRAQRSLKQVRTDYENLRTWDPMERGQYTAAARELARNLVFAGCSAGKVEFAVKSCARAFGIVIAHRFMDKRTVGRAIDEGGKYGEIQLAREIMDAPGFVESSDGTTHRGLTVESRHVTLLVPSYEPGVDDSDTSTWKTATRFVEVAPALDHTAQRQFEGTIEMASRLADTYSRSPLAARDKRIMDKNDYWRKKLAESRDHAADGKKAFSLSAEHKKDIIIRDIGRAAMDATDLDTSHILLAILSITDEDLQVAGKLSESQLKDLYKERSELLTQVLERKLGDEKYDTLTPSEQANACTHVFGGCCCHKDLNVVRIGVAEVRCLYSVHNIPAPVLLANKANDSVINLSSNDPASAALQNAVEASSSGAIKLLQLIGALLRHKDGERGYQDKCSIFMRERKLTLFNLEESCKFPDVSNNRYGCYTYAAAEVVCFHSLIYELVSEIVDSKTKSGFTNHVEQNILKGLNCAATMTRTEVVALALYGASVSWPYMAAVRGTKENPVNLVDLTDIHRKLPLFCTYISENPHIILDPTTPLEQLTLDGRPFLDDLLRPSIWSFYRELPNIFLVVSRMFSGCAKGWEHFTPEFHVGGTFDRLTPEQRAILVIPSTNDCSEGMLGSFRVHMRYHPNSTAVSFSNQTRTERNNTEAFIRKYGDAAIQKYVMREVRKDGSSGVRTKFRRAWLAVQRKKAEDGRKRREKAATKKKAKADQLAATNLELDIDKIQTMSSRLLKEQLAVYRDVLKDVVLTKMLWKDMSTVAVRRNLVLEARGRELARRYVFKWLLCLVLS</sequence>